<dbReference type="EMBL" id="BMEV01000003">
    <property type="protein sequence ID" value="GGH68837.1"/>
    <property type="molecule type" value="Genomic_DNA"/>
</dbReference>
<dbReference type="Gene3D" id="1.20.120.1450">
    <property type="match status" value="1"/>
</dbReference>
<dbReference type="RefSeq" id="WP_188390525.1">
    <property type="nucleotide sequence ID" value="NZ_BMEV01000003.1"/>
</dbReference>
<name>A0A8J2ZPT4_9BACI</name>
<accession>A0A8J2ZPT4</accession>
<gene>
    <name evidence="1" type="ORF">GCM10010978_02240</name>
</gene>
<protein>
    <recommendedName>
        <fullName evidence="3">Heptaprenyl diphosphate synthase</fullName>
    </recommendedName>
</protein>
<keyword evidence="2" id="KW-1185">Reference proteome</keyword>
<evidence type="ECO:0000313" key="1">
    <source>
        <dbReference type="EMBL" id="GGH68837.1"/>
    </source>
</evidence>
<reference evidence="1" key="1">
    <citation type="journal article" date="2014" name="Int. J. Syst. Evol. Microbiol.">
        <title>Complete genome sequence of Corynebacterium casei LMG S-19264T (=DSM 44701T), isolated from a smear-ripened cheese.</title>
        <authorList>
            <consortium name="US DOE Joint Genome Institute (JGI-PGF)"/>
            <person name="Walter F."/>
            <person name="Albersmeier A."/>
            <person name="Kalinowski J."/>
            <person name="Ruckert C."/>
        </authorList>
    </citation>
    <scope>NUCLEOTIDE SEQUENCE</scope>
    <source>
        <strain evidence="1">CGMCC 1.12360</strain>
    </source>
</reference>
<evidence type="ECO:0000313" key="2">
    <source>
        <dbReference type="Proteomes" id="UP000602050"/>
    </source>
</evidence>
<dbReference type="GO" id="GO:0009234">
    <property type="term" value="P:menaquinone biosynthetic process"/>
    <property type="evidence" value="ECO:0007669"/>
    <property type="project" value="InterPro"/>
</dbReference>
<proteinExistence type="predicted"/>
<dbReference type="AlphaFoldDB" id="A0A8J2ZPT4"/>
<sequence length="251" mass="29223">MNTPEMELTQMKKIILDKIKYHYMDQHISQPKIDEDKLALLIAIIDHSSLAKQKKIQYVIATMLVQIALDTHELVSDDSRQRESAEGKLTEQLNVLAGDYYSGLYYYLLANVEEIEFIRLLASAIREINENKMKLYYKEIQSFPDYVATIRHINGLLISQVASFFNNLQLEHLSDEWITLASLYREREKIVHKQSTMLSSITDQELDAWLQKKSQSVVRIIRELPSTYNKLKKYFLSDNNVIIKTSVSEEG</sequence>
<dbReference type="Pfam" id="PF07307">
    <property type="entry name" value="HEPPP_synt_1"/>
    <property type="match status" value="1"/>
</dbReference>
<dbReference type="Proteomes" id="UP000602050">
    <property type="component" value="Unassembled WGS sequence"/>
</dbReference>
<comment type="caution">
    <text evidence="1">The sequence shown here is derived from an EMBL/GenBank/DDBJ whole genome shotgun (WGS) entry which is preliminary data.</text>
</comment>
<dbReference type="InterPro" id="IPR009920">
    <property type="entry name" value="HEPPP_synth_su1"/>
</dbReference>
<organism evidence="1 2">
    <name type="scientific">Compostibacillus humi</name>
    <dbReference type="NCBI Taxonomy" id="1245525"/>
    <lineage>
        <taxon>Bacteria</taxon>
        <taxon>Bacillati</taxon>
        <taxon>Bacillota</taxon>
        <taxon>Bacilli</taxon>
        <taxon>Bacillales</taxon>
        <taxon>Bacillaceae</taxon>
        <taxon>Compostibacillus</taxon>
    </lineage>
</organism>
<reference evidence="1" key="2">
    <citation type="submission" date="2020-09" db="EMBL/GenBank/DDBJ databases">
        <authorList>
            <person name="Sun Q."/>
            <person name="Zhou Y."/>
        </authorList>
    </citation>
    <scope>NUCLEOTIDE SEQUENCE</scope>
    <source>
        <strain evidence="1">CGMCC 1.12360</strain>
    </source>
</reference>
<evidence type="ECO:0008006" key="3">
    <source>
        <dbReference type="Google" id="ProtNLM"/>
    </source>
</evidence>